<feature type="domain" description="TRPM-like" evidence="11">
    <location>
        <begin position="544"/>
        <end position="663"/>
    </location>
</feature>
<dbReference type="GO" id="GO:0005886">
    <property type="term" value="C:plasma membrane"/>
    <property type="evidence" value="ECO:0007669"/>
    <property type="project" value="TreeGrafter"/>
</dbReference>
<feature type="transmembrane region" description="Helical" evidence="8">
    <location>
        <begin position="882"/>
        <end position="900"/>
    </location>
</feature>
<gene>
    <name evidence="12" type="ORF">DGYR_LOCUS7780</name>
</gene>
<evidence type="ECO:0000259" key="9">
    <source>
        <dbReference type="Pfam" id="PF00520"/>
    </source>
</evidence>
<evidence type="ECO:0000256" key="3">
    <source>
        <dbReference type="ARBA" id="ARBA00022692"/>
    </source>
</evidence>
<dbReference type="Pfam" id="PF18139">
    <property type="entry name" value="LSDAT_euk"/>
    <property type="match status" value="1"/>
</dbReference>
<evidence type="ECO:0000313" key="12">
    <source>
        <dbReference type="EMBL" id="CAD5119562.1"/>
    </source>
</evidence>
<evidence type="ECO:0000256" key="2">
    <source>
        <dbReference type="ARBA" id="ARBA00022448"/>
    </source>
</evidence>
<evidence type="ECO:0000259" key="10">
    <source>
        <dbReference type="Pfam" id="PF18139"/>
    </source>
</evidence>
<dbReference type="InterPro" id="IPR041491">
    <property type="entry name" value="TRPM_SLOG"/>
</dbReference>
<comment type="subcellular location">
    <subcellularLocation>
        <location evidence="1">Membrane</location>
        <topology evidence="1">Multi-pass membrane protein</topology>
    </subcellularLocation>
</comment>
<feature type="transmembrane region" description="Helical" evidence="8">
    <location>
        <begin position="972"/>
        <end position="998"/>
    </location>
</feature>
<proteinExistence type="predicted"/>
<comment type="caution">
    <text evidence="12">The sequence shown here is derived from an EMBL/GenBank/DDBJ whole genome shotgun (WGS) entry which is preliminary data.</text>
</comment>
<keyword evidence="3 8" id="KW-0812">Transmembrane</keyword>
<evidence type="ECO:0000256" key="5">
    <source>
        <dbReference type="ARBA" id="ARBA00023065"/>
    </source>
</evidence>
<protein>
    <submittedName>
        <fullName evidence="12">DgyrCDS8161</fullName>
    </submittedName>
</protein>
<evidence type="ECO:0000256" key="4">
    <source>
        <dbReference type="ARBA" id="ARBA00022989"/>
    </source>
</evidence>
<feature type="transmembrane region" description="Helical" evidence="8">
    <location>
        <begin position="780"/>
        <end position="798"/>
    </location>
</feature>
<keyword evidence="6 8" id="KW-0472">Membrane</keyword>
<organism evidence="12 13">
    <name type="scientific">Dimorphilus gyrociliatus</name>
    <dbReference type="NCBI Taxonomy" id="2664684"/>
    <lineage>
        <taxon>Eukaryota</taxon>
        <taxon>Metazoa</taxon>
        <taxon>Spiralia</taxon>
        <taxon>Lophotrochozoa</taxon>
        <taxon>Annelida</taxon>
        <taxon>Polychaeta</taxon>
        <taxon>Polychaeta incertae sedis</taxon>
        <taxon>Dinophilidae</taxon>
        <taxon>Dimorphilus</taxon>
    </lineage>
</organism>
<dbReference type="InterPro" id="IPR050927">
    <property type="entry name" value="TRPM"/>
</dbReference>
<feature type="transmembrane region" description="Helical" evidence="8">
    <location>
        <begin position="1019"/>
        <end position="1039"/>
    </location>
</feature>
<keyword evidence="5" id="KW-0406">Ion transport</keyword>
<dbReference type="InterPro" id="IPR005821">
    <property type="entry name" value="Ion_trans_dom"/>
</dbReference>
<dbReference type="PANTHER" id="PTHR13800:SF12">
    <property type="entry name" value="TRANSIENT RECEPTOR POTENTIAL CATION CHANNEL SUBFAMILY M MEMBER-LIKE 2"/>
    <property type="match status" value="1"/>
</dbReference>
<feature type="transmembrane region" description="Helical" evidence="8">
    <location>
        <begin position="684"/>
        <end position="701"/>
    </location>
</feature>
<evidence type="ECO:0000256" key="6">
    <source>
        <dbReference type="ARBA" id="ARBA00023136"/>
    </source>
</evidence>
<evidence type="ECO:0000313" key="13">
    <source>
        <dbReference type="Proteomes" id="UP000549394"/>
    </source>
</evidence>
<feature type="domain" description="Ion transport" evidence="9">
    <location>
        <begin position="755"/>
        <end position="1004"/>
    </location>
</feature>
<evidence type="ECO:0000256" key="1">
    <source>
        <dbReference type="ARBA" id="ARBA00004141"/>
    </source>
</evidence>
<dbReference type="InterPro" id="IPR057366">
    <property type="entry name" value="TRPM-like"/>
</dbReference>
<keyword evidence="7" id="KW-0407">Ion channel</keyword>
<dbReference type="EMBL" id="CAJFCJ010000010">
    <property type="protein sequence ID" value="CAD5119562.1"/>
    <property type="molecule type" value="Genomic_DNA"/>
</dbReference>
<keyword evidence="2" id="KW-0813">Transport</keyword>
<dbReference type="AlphaFoldDB" id="A0A7I8VTC9"/>
<reference evidence="12 13" key="1">
    <citation type="submission" date="2020-08" db="EMBL/GenBank/DDBJ databases">
        <authorList>
            <person name="Hejnol A."/>
        </authorList>
    </citation>
    <scope>NUCLEOTIDE SEQUENCE [LARGE SCALE GENOMIC DNA]</scope>
</reference>
<dbReference type="GO" id="GO:0099604">
    <property type="term" value="F:ligand-gated calcium channel activity"/>
    <property type="evidence" value="ECO:0007669"/>
    <property type="project" value="TreeGrafter"/>
</dbReference>
<dbReference type="Pfam" id="PF00520">
    <property type="entry name" value="Ion_trans"/>
    <property type="match status" value="1"/>
</dbReference>
<name>A0A7I8VTC9_9ANNE</name>
<feature type="transmembrane region" description="Helical" evidence="8">
    <location>
        <begin position="819"/>
        <end position="837"/>
    </location>
</feature>
<sequence length="1140" mass="131082">MFRSSTIDKRRKLLGEDFDGILDPVKEDQLFEYIDEKINCGTSSEDTKDIEDCQMELPSPICGNFIFGKKKRSKFVKVGGSNKENEVEPHMYSVYELMISKWKCKKPHLVISITGDATETDISTQGSKFKYKWGQELRFLVNKTNSWVITAGTNAGVMKETGELISMPDYVLNTKNPYEAVVIGVAPWWRIQHRESIIEEAKRTNPKKIPLKYYYNLNKAAMPKRTLLNSNHSHFLLVDDHKGSWGSEVDFRNSFEGHLSTEEKIPVVCISIGGGPGTLQTLAGAITKKIPIILVKYSGRITKLFIDFIEKKLKPFDNREEFLNALKNLVNEDSKAYKFFTEKEEYWHHWKICQEMLNTDVFQIYNPKALNHVPLKSLIMRSLKGAAMSDGKLTGTEWRAILKLAVDLDEDKIGMEMLEKTNLPENLAESTLPIEVALDKNRIGFLKEFMKLGLELHTGNALDDHLVSGLNMARLYSKIRQPHLKKIFKIKKFGEFVPCYRIRKFYIKCLSLRNAEFTTFLPGYDCCDKCIEHGEGGVSKLGNNAKREEQLATVDDIFVWAVANIKTDVALALLPRAEYPLGCILFAICILNVLKVEIGVLNELYDNVEVAIEKFEKLSVLFINRCENINIHNTQLLLVRSIPKFAYQSPLILAKTAVNQSFIVTDACKQVIEGRWKGLFKTDVQGFQITSLIFTAPFVFLSKKWRENNIKTINDDPILNLKKKIEGYDLKEDKVFGYRESLLEFIKDCPINRMMLNLLNTVALIVIFVFQILQPNPPEIIFHVLFAFVLTLVVQEILEIAREFKMQSRNPLSEYLLDAWNLLDITAIFTYIIGYTFHQCGFNEGWCRLCFGLSLSAFILGLLQYLTVLIRVGHQIITIGKLLGELTTFLFILAFFHLAYSFGSFAMLRPSARADSNTVELLLMHPYFQMLGAIEVENIDKSDQSREYCYKNETMNAPEGCVIEQGEKAFPYILAIYVILTNILLLNLLIATFTYTFDKIQRTQKEVYYYGKFVTVMDYQNRGACLLVFSLFTFLYYLMSIKDNESIFNIRMKYKPKRSRGFFTWIRSSQNSDDVHLDTLASSVYGRSLSGYSNGQNQMTIEEKLHIEKENEIKRIDEQLSLWEDDVRDKLFIEKNGELS</sequence>
<evidence type="ECO:0000256" key="7">
    <source>
        <dbReference type="ARBA" id="ARBA00023303"/>
    </source>
</evidence>
<accession>A0A7I8VTC9</accession>
<dbReference type="Proteomes" id="UP000549394">
    <property type="component" value="Unassembled WGS sequence"/>
</dbReference>
<dbReference type="PANTHER" id="PTHR13800">
    <property type="entry name" value="TRANSIENT RECEPTOR POTENTIAL CATION CHANNEL, SUBFAMILY M, MEMBER 6"/>
    <property type="match status" value="1"/>
</dbReference>
<keyword evidence="4 8" id="KW-1133">Transmembrane helix</keyword>
<keyword evidence="13" id="KW-1185">Reference proteome</keyword>
<dbReference type="Pfam" id="PF25508">
    <property type="entry name" value="TRPM2"/>
    <property type="match status" value="1"/>
</dbReference>
<feature type="transmembrane region" description="Helical" evidence="8">
    <location>
        <begin position="849"/>
        <end position="870"/>
    </location>
</feature>
<evidence type="ECO:0000256" key="8">
    <source>
        <dbReference type="SAM" id="Phobius"/>
    </source>
</evidence>
<feature type="transmembrane region" description="Helical" evidence="8">
    <location>
        <begin position="755"/>
        <end position="774"/>
    </location>
</feature>
<feature type="domain" description="TRPM SLOG" evidence="10">
    <location>
        <begin position="90"/>
        <end position="315"/>
    </location>
</feature>
<dbReference type="OrthoDB" id="6264703at2759"/>
<evidence type="ECO:0000259" key="11">
    <source>
        <dbReference type="Pfam" id="PF25508"/>
    </source>
</evidence>